<dbReference type="GO" id="GO:0016787">
    <property type="term" value="F:hydrolase activity"/>
    <property type="evidence" value="ECO:0007669"/>
    <property type="project" value="UniProtKB-KW"/>
</dbReference>
<dbReference type="InterPro" id="IPR036514">
    <property type="entry name" value="SGNH_hydro_sf"/>
</dbReference>
<reference evidence="2" key="1">
    <citation type="submission" date="2024-05" db="EMBL/GenBank/DDBJ databases">
        <authorList>
            <person name="Jung D.-H."/>
        </authorList>
    </citation>
    <scope>NUCLEOTIDE SEQUENCE</scope>
    <source>
        <strain evidence="2">JA-25</strain>
    </source>
</reference>
<dbReference type="EMBL" id="WAEL01000005">
    <property type="protein sequence ID" value="NID11700.1"/>
    <property type="molecule type" value="Genomic_DNA"/>
</dbReference>
<dbReference type="InterPro" id="IPR051532">
    <property type="entry name" value="Ester_Hydrolysis_Enzymes"/>
</dbReference>
<proteinExistence type="predicted"/>
<evidence type="ECO:0000259" key="1">
    <source>
        <dbReference type="Pfam" id="PF13472"/>
    </source>
</evidence>
<accession>A0ABX0QKN1</accession>
<dbReference type="InterPro" id="IPR013830">
    <property type="entry name" value="SGNH_hydro"/>
</dbReference>
<keyword evidence="3" id="KW-1185">Reference proteome</keyword>
<evidence type="ECO:0000313" key="2">
    <source>
        <dbReference type="EMBL" id="NID11700.1"/>
    </source>
</evidence>
<dbReference type="CDD" id="cd01834">
    <property type="entry name" value="SGNH_hydrolase_like_2"/>
    <property type="match status" value="1"/>
</dbReference>
<gene>
    <name evidence="2" type="ORF">F7231_16120</name>
</gene>
<evidence type="ECO:0000313" key="3">
    <source>
        <dbReference type="Proteomes" id="UP000606008"/>
    </source>
</evidence>
<dbReference type="Pfam" id="PF13472">
    <property type="entry name" value="Lipase_GDSL_2"/>
    <property type="match status" value="1"/>
</dbReference>
<comment type="caution">
    <text evidence="2">The sequence shown here is derived from an EMBL/GenBank/DDBJ whole genome shotgun (WGS) entry which is preliminary data.</text>
</comment>
<protein>
    <submittedName>
        <fullName evidence="2">SGNH/GDSL hydrolase family protein</fullName>
    </submittedName>
</protein>
<name>A0ABX0QKN1_9BACT</name>
<keyword evidence="2" id="KW-0378">Hydrolase</keyword>
<dbReference type="Proteomes" id="UP000606008">
    <property type="component" value="Unassembled WGS sequence"/>
</dbReference>
<dbReference type="PANTHER" id="PTHR30383">
    <property type="entry name" value="THIOESTERASE 1/PROTEASE 1/LYSOPHOSPHOLIPASE L1"/>
    <property type="match status" value="1"/>
</dbReference>
<dbReference type="SUPFAM" id="SSF52266">
    <property type="entry name" value="SGNH hydrolase"/>
    <property type="match status" value="1"/>
</dbReference>
<organism evidence="2 3">
    <name type="scientific">Fibrivirga algicola</name>
    <dbReference type="NCBI Taxonomy" id="2950420"/>
    <lineage>
        <taxon>Bacteria</taxon>
        <taxon>Pseudomonadati</taxon>
        <taxon>Bacteroidota</taxon>
        <taxon>Cytophagia</taxon>
        <taxon>Cytophagales</taxon>
        <taxon>Spirosomataceae</taxon>
        <taxon>Fibrivirga</taxon>
    </lineage>
</organism>
<dbReference type="Gene3D" id="3.40.50.1110">
    <property type="entry name" value="SGNH hydrolase"/>
    <property type="match status" value="1"/>
</dbReference>
<feature type="domain" description="SGNH hydrolase-type esterase" evidence="1">
    <location>
        <begin position="42"/>
        <end position="232"/>
    </location>
</feature>
<dbReference type="RefSeq" id="WP_166692655.1">
    <property type="nucleotide sequence ID" value="NZ_WAEL01000005.1"/>
</dbReference>
<sequence length="317" mass="35118">MHSILQIRISVRWLQLVCLVTLTIAGSYAQGPLPAGVRRVLFLGNSITYAGTYVSYVDAYVSTRYPQRRLEFINAGLPSETVSGLSEEGHANGRFPRPDLHERLARVLTLTKPDLVIASYGMNDGIYLPFDERRFQQFQDGINWLHSEVIKAGAQVIHLTPPVFDDMKGHKPGYAAVLDRYSDWLLDQKTAQNWAVIDVHYPMKQFLDNQRKADSTFALAKDGVHPGELGHWLMAKSVLLGLGETAVADAPDIQTAMAPIPNAAQLVKLTVDRQTIMKDAWLTATGHKRPGMNVGLPLDQAKAKAAELDAQIKALLR</sequence>
<dbReference type="PANTHER" id="PTHR30383:SF5">
    <property type="entry name" value="SGNH HYDROLASE-TYPE ESTERASE DOMAIN-CONTAINING PROTEIN"/>
    <property type="match status" value="1"/>
</dbReference>